<reference evidence="3" key="1">
    <citation type="submission" date="2016-12" db="EMBL/GenBank/DDBJ databases">
        <title>Whole genome sequencing of Sphingomonas sp. ABOJV.</title>
        <authorList>
            <person name="Conlan S."/>
            <person name="Thomas P.J."/>
            <person name="Mullikin J."/>
            <person name="Palmore T.N."/>
            <person name="Frank K.M."/>
            <person name="Segre J.A."/>
        </authorList>
    </citation>
    <scope>NUCLEOTIDE SEQUENCE [LARGE SCALE GENOMIC DNA]</scope>
    <source>
        <strain evidence="3">ABOJV</strain>
    </source>
</reference>
<keyword evidence="3" id="KW-1185">Reference proteome</keyword>
<dbReference type="PANTHER" id="PTHR46637">
    <property type="entry name" value="TIS1421-TRANSPOSASE PROTEIN A"/>
    <property type="match status" value="1"/>
</dbReference>
<evidence type="ECO:0000313" key="2">
    <source>
        <dbReference type="EMBL" id="APR53855.1"/>
    </source>
</evidence>
<dbReference type="InterPro" id="IPR025161">
    <property type="entry name" value="IS402-like_dom"/>
</dbReference>
<evidence type="ECO:0000259" key="1">
    <source>
        <dbReference type="Pfam" id="PF13340"/>
    </source>
</evidence>
<dbReference type="KEGG" id="skr:BRX40_16855"/>
<accession>A0A1L6JD73</accession>
<proteinExistence type="predicted"/>
<gene>
    <name evidence="2" type="ORF">BRX40_16855</name>
</gene>
<protein>
    <submittedName>
        <fullName evidence="2">Transposase</fullName>
    </submittedName>
</protein>
<dbReference type="PANTHER" id="PTHR46637:SF1">
    <property type="entry name" value="BLL5188 PROTEIN"/>
    <property type="match status" value="1"/>
</dbReference>
<feature type="domain" description="Insertion element IS402-like" evidence="1">
    <location>
        <begin position="6"/>
        <end position="77"/>
    </location>
</feature>
<dbReference type="Proteomes" id="UP000185161">
    <property type="component" value="Chromosome"/>
</dbReference>
<sequence length="108" mass="12627">MSRYHLTDFEWHVIEPLLPNKPRGAPRVDDRCVLNGIFWVLRSGAPWRDLPERYGPRTTCYNRFVRWRRAGVRDRLMDAITATYDGDIQMIDSTSIRAYQRAATEKGG</sequence>
<dbReference type="NCBIfam" id="NF033580">
    <property type="entry name" value="transpos_IS5_3"/>
    <property type="match status" value="1"/>
</dbReference>
<dbReference type="Pfam" id="PF13340">
    <property type="entry name" value="DUF4096"/>
    <property type="match status" value="1"/>
</dbReference>
<dbReference type="EMBL" id="CP018820">
    <property type="protein sequence ID" value="APR53855.1"/>
    <property type="molecule type" value="Genomic_DNA"/>
</dbReference>
<name>A0A1L6JD73_9SPHN</name>
<dbReference type="AlphaFoldDB" id="A0A1L6JD73"/>
<dbReference type="InterPro" id="IPR052909">
    <property type="entry name" value="Transposase_6_like"/>
</dbReference>
<evidence type="ECO:0000313" key="3">
    <source>
        <dbReference type="Proteomes" id="UP000185161"/>
    </source>
</evidence>
<organism evidence="2 3">
    <name type="scientific">Sphingomonas koreensis</name>
    <dbReference type="NCBI Taxonomy" id="93064"/>
    <lineage>
        <taxon>Bacteria</taxon>
        <taxon>Pseudomonadati</taxon>
        <taxon>Pseudomonadota</taxon>
        <taxon>Alphaproteobacteria</taxon>
        <taxon>Sphingomonadales</taxon>
        <taxon>Sphingomonadaceae</taxon>
        <taxon>Sphingomonas</taxon>
    </lineage>
</organism>